<evidence type="ECO:0000313" key="1">
    <source>
        <dbReference type="EMBL" id="AII16929.1"/>
    </source>
</evidence>
<keyword evidence="2" id="KW-1185">Reference proteome</keyword>
<dbReference type="GeneID" id="20041715"/>
<gene>
    <name evidence="1" type="ORF">AaV_325</name>
</gene>
<name>A0A076FFB8_9VIRU</name>
<evidence type="ECO:0000313" key="2">
    <source>
        <dbReference type="Proteomes" id="UP000028667"/>
    </source>
</evidence>
<dbReference type="InterPro" id="IPR011889">
    <property type="entry name" value="Liste_lipo_26"/>
</dbReference>
<dbReference type="Proteomes" id="UP000028667">
    <property type="component" value="Segment"/>
</dbReference>
<dbReference type="Pfam" id="PF03382">
    <property type="entry name" value="DUF285"/>
    <property type="match status" value="1"/>
</dbReference>
<organism evidence="1 2">
    <name type="scientific">Aureococcus anophagefferens virus</name>
    <dbReference type="NCBI Taxonomy" id="1474867"/>
    <lineage>
        <taxon>Viruses</taxon>
        <taxon>Varidnaviria</taxon>
        <taxon>Bamfordvirae</taxon>
        <taxon>Nucleocytoviricota</taxon>
        <taxon>Megaviricetes</taxon>
        <taxon>Imitervirales</taxon>
        <taxon>Schizomimiviridae</taxon>
        <taxon>Kratosvirus</taxon>
        <taxon>Kratosvirus quantuckense</taxon>
    </lineage>
</organism>
<protein>
    <submittedName>
        <fullName evidence="1">Uncharacterized protein</fullName>
    </submittedName>
</protein>
<dbReference type="EMBL" id="KJ645900">
    <property type="protein sequence ID" value="AII16929.1"/>
    <property type="molecule type" value="Genomic_DNA"/>
</dbReference>
<sequence>MKSFTSLKTLKEAIKVYLEGGEKKEAVIKDYGPIGEWNVSKIRSMKDLFKEARNFNEDISNWDTSKVKNMSGMFYKSSEFNQPIGNWNTSNVTDMSNMFYGAIEFNQSIGNWDTFKVNNMNYMFAFTKKFNQSIRDWTFNPNNFLCCMFHEAEMFNISDNLLEKIDKNMIKQEIVSNEFLLNDRKMVLNLLINKINHSNHEKKKDIENYLNLFINNVLKFIPNKFDIPDEKNKVLTEDIVADTVVSVTDSMADTDSVSDTESVLTNTYSVLNDTDLFTNLINNEFSNQNKSDYSWSNSVFEKINFLKPNNVGRVGENILMSTCLRSNIKCCIDGGKTKESGGGFGDGFIYDKTVEVKTARLGTLGTFQHELGETPWKAEYMAFIDVLPNELYLTIFKNFTEEHYKIQQRTAEPYFKKKITQRKESDVINKGSYKITLNVNDLKESRNTICLQNKNHITSPNDVKDFIISLM</sequence>
<dbReference type="InterPro" id="IPR005046">
    <property type="entry name" value="DUF285"/>
</dbReference>
<accession>A0A076FFB8</accession>
<dbReference type="KEGG" id="vg:20041715"/>
<proteinExistence type="predicted"/>
<dbReference type="NCBIfam" id="TIGR02167">
    <property type="entry name" value="Liste_lipo_26"/>
    <property type="match status" value="2"/>
</dbReference>
<dbReference type="RefSeq" id="YP_009052399.1">
    <property type="nucleotide sequence ID" value="NC_024697.1"/>
</dbReference>
<reference evidence="1 2" key="1">
    <citation type="journal article" date="2014" name="Virology">
        <title>Genome of brown tide virus (AaV), the little giant of the Megaviridae, elucidates NCLDV genome expansion and host-virus coevolution.</title>
        <authorList>
            <person name="Moniruzzaman M."/>
            <person name="LeCleir G.R."/>
            <person name="Brown C.M."/>
            <person name="Gobler C.J."/>
            <person name="Bidle K.D."/>
            <person name="Wilson W.H."/>
            <person name="Wilhelm S.W."/>
        </authorList>
    </citation>
    <scope>NUCLEOTIDE SEQUENCE [LARGE SCALE GENOMIC DNA]</scope>
    <source>
        <strain evidence="1">BtV-01</strain>
    </source>
</reference>
<dbReference type="OrthoDB" id="40770at10239"/>